<evidence type="ECO:0000313" key="8">
    <source>
        <dbReference type="Ensembl" id="ENSORLP00015011258.1"/>
    </source>
</evidence>
<accession>A0A3P9HU88</accession>
<evidence type="ECO:0000256" key="6">
    <source>
        <dbReference type="SAM" id="MobiDB-lite"/>
    </source>
</evidence>
<dbReference type="InterPro" id="IPR001680">
    <property type="entry name" value="WD40_rpt"/>
</dbReference>
<feature type="compositionally biased region" description="Gly residues" evidence="6">
    <location>
        <begin position="9"/>
        <end position="22"/>
    </location>
</feature>
<protein>
    <recommendedName>
        <fullName evidence="7">Autophagy-related protein 16 domain-containing protein</fullName>
    </recommendedName>
</protein>
<dbReference type="PANTHER" id="PTHR19878:SF7">
    <property type="entry name" value="PROTEIN ATG16L2"/>
    <property type="match status" value="1"/>
</dbReference>
<dbReference type="Proteomes" id="UP000265200">
    <property type="component" value="Chromosome 13"/>
</dbReference>
<organism evidence="8 9">
    <name type="scientific">Oryzias latipes</name>
    <name type="common">Japanese rice fish</name>
    <name type="synonym">Japanese killifish</name>
    <dbReference type="NCBI Taxonomy" id="8090"/>
    <lineage>
        <taxon>Eukaryota</taxon>
        <taxon>Metazoa</taxon>
        <taxon>Chordata</taxon>
        <taxon>Craniata</taxon>
        <taxon>Vertebrata</taxon>
        <taxon>Euteleostomi</taxon>
        <taxon>Actinopterygii</taxon>
        <taxon>Neopterygii</taxon>
        <taxon>Teleostei</taxon>
        <taxon>Neoteleostei</taxon>
        <taxon>Acanthomorphata</taxon>
        <taxon>Ovalentaria</taxon>
        <taxon>Atherinomorphae</taxon>
        <taxon>Beloniformes</taxon>
        <taxon>Adrianichthyidae</taxon>
        <taxon>Oryziinae</taxon>
        <taxon>Oryzias</taxon>
    </lineage>
</organism>
<dbReference type="InterPro" id="IPR015943">
    <property type="entry name" value="WD40/YVTN_repeat-like_dom_sf"/>
</dbReference>
<name>A0A3P9HU88_ORYLA</name>
<feature type="region of interest" description="Disordered" evidence="6">
    <location>
        <begin position="1"/>
        <end position="26"/>
    </location>
</feature>
<comment type="similarity">
    <text evidence="1">Belongs to the WD repeat ATG16 family.</text>
</comment>
<dbReference type="Pfam" id="PF00400">
    <property type="entry name" value="WD40"/>
    <property type="match status" value="6"/>
</dbReference>
<evidence type="ECO:0000259" key="7">
    <source>
        <dbReference type="Pfam" id="PF08614"/>
    </source>
</evidence>
<dbReference type="PRINTS" id="PR00320">
    <property type="entry name" value="GPROTEINBRPT"/>
</dbReference>
<dbReference type="Ensembl" id="ENSORLT00015018061.1">
    <property type="protein sequence ID" value="ENSORLP00015011258.1"/>
    <property type="gene ID" value="ENSORLG00015000735.1"/>
</dbReference>
<feature type="domain" description="Autophagy-related protein 16" evidence="7">
    <location>
        <begin position="36"/>
        <end position="203"/>
    </location>
</feature>
<keyword evidence="5" id="KW-0175">Coiled coil</keyword>
<dbReference type="PROSITE" id="PS50294">
    <property type="entry name" value="WD_REPEATS_REGION"/>
    <property type="match status" value="3"/>
</dbReference>
<feature type="coiled-coil region" evidence="5">
    <location>
        <begin position="135"/>
        <end position="208"/>
    </location>
</feature>
<dbReference type="InterPro" id="IPR020472">
    <property type="entry name" value="WD40_PAC1"/>
</dbReference>
<reference evidence="8" key="4">
    <citation type="submission" date="2025-09" db="UniProtKB">
        <authorList>
            <consortium name="Ensembl"/>
        </authorList>
    </citation>
    <scope>IDENTIFICATION</scope>
    <source>
        <strain evidence="8">HSOK</strain>
    </source>
</reference>
<evidence type="ECO:0000256" key="3">
    <source>
        <dbReference type="ARBA" id="ARBA00022737"/>
    </source>
</evidence>
<keyword evidence="3" id="KW-0677">Repeat</keyword>
<dbReference type="PROSITE" id="PS50082">
    <property type="entry name" value="WD_REPEATS_2"/>
    <property type="match status" value="5"/>
</dbReference>
<evidence type="ECO:0000256" key="5">
    <source>
        <dbReference type="SAM" id="Coils"/>
    </source>
</evidence>
<dbReference type="InterPro" id="IPR013923">
    <property type="entry name" value="Autophagy-rel_prot_16_dom"/>
</dbReference>
<dbReference type="PANTHER" id="PTHR19878">
    <property type="entry name" value="AUTOPHAGY PROTEIN 16-LIKE"/>
    <property type="match status" value="1"/>
</dbReference>
<evidence type="ECO:0000256" key="4">
    <source>
        <dbReference type="PROSITE-ProRule" id="PRU00221"/>
    </source>
</evidence>
<feature type="repeat" description="WD" evidence="4">
    <location>
        <begin position="405"/>
        <end position="446"/>
    </location>
</feature>
<evidence type="ECO:0000256" key="1">
    <source>
        <dbReference type="ARBA" id="ARBA00009271"/>
    </source>
</evidence>
<reference key="1">
    <citation type="journal article" date="2007" name="Nature">
        <title>The medaka draft genome and insights into vertebrate genome evolution.</title>
        <authorList>
            <person name="Kasahara M."/>
            <person name="Naruse K."/>
            <person name="Sasaki S."/>
            <person name="Nakatani Y."/>
            <person name="Qu W."/>
            <person name="Ahsan B."/>
            <person name="Yamada T."/>
            <person name="Nagayasu Y."/>
            <person name="Doi K."/>
            <person name="Kasai Y."/>
            <person name="Jindo T."/>
            <person name="Kobayashi D."/>
            <person name="Shimada A."/>
            <person name="Toyoda A."/>
            <person name="Kuroki Y."/>
            <person name="Fujiyama A."/>
            <person name="Sasaki T."/>
            <person name="Shimizu A."/>
            <person name="Asakawa S."/>
            <person name="Shimizu N."/>
            <person name="Hashimoto S."/>
            <person name="Yang J."/>
            <person name="Lee Y."/>
            <person name="Matsushima K."/>
            <person name="Sugano S."/>
            <person name="Sakaizumi M."/>
            <person name="Narita T."/>
            <person name="Ohishi K."/>
            <person name="Haga S."/>
            <person name="Ohta F."/>
            <person name="Nomoto H."/>
            <person name="Nogata K."/>
            <person name="Morishita T."/>
            <person name="Endo T."/>
            <person name="Shin-I T."/>
            <person name="Takeda H."/>
            <person name="Morishita S."/>
            <person name="Kohara Y."/>
        </authorList>
    </citation>
    <scope>NUCLEOTIDE SEQUENCE [LARGE SCALE GENOMIC DNA]</scope>
    <source>
        <strain>Hd-rR</strain>
    </source>
</reference>
<keyword evidence="2 4" id="KW-0853">WD repeat</keyword>
<feature type="region of interest" description="Disordered" evidence="6">
    <location>
        <begin position="238"/>
        <end position="262"/>
    </location>
</feature>
<dbReference type="AlphaFoldDB" id="A0A3P9HU88"/>
<dbReference type="InterPro" id="IPR036322">
    <property type="entry name" value="WD40_repeat_dom_sf"/>
</dbReference>
<dbReference type="SUPFAM" id="SSF50978">
    <property type="entry name" value="WD40 repeat-like"/>
    <property type="match status" value="1"/>
</dbReference>
<dbReference type="GO" id="GO:0000045">
    <property type="term" value="P:autophagosome assembly"/>
    <property type="evidence" value="ECO:0007669"/>
    <property type="project" value="InterPro"/>
</dbReference>
<feature type="repeat" description="WD" evidence="4">
    <location>
        <begin position="319"/>
        <end position="360"/>
    </location>
</feature>
<dbReference type="PROSITE" id="PS00678">
    <property type="entry name" value="WD_REPEATS_1"/>
    <property type="match status" value="2"/>
</dbReference>
<dbReference type="Pfam" id="PF08614">
    <property type="entry name" value="ATG16"/>
    <property type="match status" value="1"/>
</dbReference>
<feature type="repeat" description="WD" evidence="4">
    <location>
        <begin position="575"/>
        <end position="609"/>
    </location>
</feature>
<dbReference type="InterPro" id="IPR045160">
    <property type="entry name" value="ATG16"/>
</dbReference>
<evidence type="ECO:0000256" key="2">
    <source>
        <dbReference type="ARBA" id="ARBA00022574"/>
    </source>
</evidence>
<dbReference type="SMART" id="SM00320">
    <property type="entry name" value="WD40"/>
    <property type="match status" value="7"/>
</dbReference>
<dbReference type="CDD" id="cd00200">
    <property type="entry name" value="WD40"/>
    <property type="match status" value="1"/>
</dbReference>
<dbReference type="Gene3D" id="2.130.10.10">
    <property type="entry name" value="YVTN repeat-like/Quinoprotein amine dehydrogenase"/>
    <property type="match status" value="3"/>
</dbReference>
<reference evidence="8" key="3">
    <citation type="submission" date="2025-08" db="UniProtKB">
        <authorList>
            <consortium name="Ensembl"/>
        </authorList>
    </citation>
    <scope>IDENTIFICATION</scope>
    <source>
        <strain evidence="8">HSOK</strain>
    </source>
</reference>
<feature type="repeat" description="WD" evidence="4">
    <location>
        <begin position="545"/>
        <end position="573"/>
    </location>
</feature>
<feature type="repeat" description="WD" evidence="4">
    <location>
        <begin position="363"/>
        <end position="404"/>
    </location>
</feature>
<sequence>MDPVAEPLRGGGVPVPGGGVPVPGGARRIAEPWRRHVIRQLRHRDRTQSSMFQDLIRLYTRILEKTSLTKGILSGPARRPSADSSLSFLQQQNIRFQKITGELAYQVVELQQQIRIKDGILETQRARLEDEQLQLQAGRGARQELQGRVEQVQQENGALKVEYDALLERRREAESRLREEKRREEQLLEDILVQKNQAAARMNSLNERCCRAPEAPLQAAARSKVTVGGNTDLRVSEDQVKKNPPSLEAFPNPEGQAESARRKQARLFRSASTSRIFHSFRGFFQKRRGLSLCSLEEDFPRPVGICMYARVPARALQVLEAHEQGINAVRFSCSSDLLATGGTDRVVKLWELRAGTLTHRATLDGSTEGVTCVDFDHTGRRVLAASFDRSALLWRLGDSNPKVTLTGHSRKVTAARFTSAPHQVVTGSADRTIRLWDLQRAACVQQVETPSFCSDLVCSENCIISGHFDSKIRVWDGRLGGCVQELPSQGRVTSLDLSYDHRQVLSCCRDDSLQLVDLRRWSHDRVVFRAEGFKCGSDSTKAVISPDSSYVAAGSADGSVYVWRVSTANLETRLLEEHRSPVNAVSWSLSGEYVVSVDKSRRAVLWSDF</sequence>
<dbReference type="InterPro" id="IPR019775">
    <property type="entry name" value="WD40_repeat_CS"/>
</dbReference>
<proteinExistence type="inferred from homology"/>
<reference evidence="8 9" key="2">
    <citation type="submission" date="2017-04" db="EMBL/GenBank/DDBJ databases">
        <title>CpG methylation of centromeres and impact of large insertions on vertebrate speciation.</title>
        <authorList>
            <person name="Ichikawa K."/>
            <person name="Yoshimura J."/>
            <person name="Morishita S."/>
        </authorList>
    </citation>
    <scope>NUCLEOTIDE SEQUENCE</scope>
    <source>
        <strain evidence="8 9">HSOK</strain>
    </source>
</reference>
<evidence type="ECO:0000313" key="9">
    <source>
        <dbReference type="Proteomes" id="UP000265200"/>
    </source>
</evidence>